<dbReference type="GO" id="GO:0051082">
    <property type="term" value="F:unfolded protein binding"/>
    <property type="evidence" value="ECO:0007669"/>
    <property type="project" value="InterPro"/>
</dbReference>
<dbReference type="InterPro" id="IPR001404">
    <property type="entry name" value="Hsp90_fam"/>
</dbReference>
<evidence type="ECO:0000256" key="1">
    <source>
        <dbReference type="ARBA" id="ARBA00008239"/>
    </source>
</evidence>
<dbReference type="SUPFAM" id="SSF55874">
    <property type="entry name" value="ATPase domain of HSP90 chaperone/DNA topoisomerase II/histidine kinase"/>
    <property type="match status" value="1"/>
</dbReference>
<dbReference type="AlphaFoldDB" id="A0A8A4TH91"/>
<gene>
    <name evidence="5" type="ORF">J3U87_27910</name>
</gene>
<dbReference type="Proteomes" id="UP000663929">
    <property type="component" value="Chromosome"/>
</dbReference>
<dbReference type="Gene3D" id="3.30.230.80">
    <property type="match status" value="1"/>
</dbReference>
<dbReference type="EMBL" id="CP071793">
    <property type="protein sequence ID" value="QTD49429.1"/>
    <property type="molecule type" value="Genomic_DNA"/>
</dbReference>
<evidence type="ECO:0000256" key="2">
    <source>
        <dbReference type="ARBA" id="ARBA00022741"/>
    </source>
</evidence>
<dbReference type="KEGG" id="scor:J3U87_27910"/>
<sequence length="612" mass="67800">MNPRFSEFHCARVDFEGLVDVLSEHLYSTPHVMVRELVQNAHDALVRRRLESDAPRDPAVRVAVDPDNGTLSVEDDGAGMTAEEIKAYLATMGAGYSRRLATTSPDGSLIGAFGLGFFSSFFVGRKVEVWTTSYQEPHRGWYFSSRNGRQYALEETDPRAVGTKIVVHVKPEFAQAYTFLGVLNLLRKYASLLPVPLFLGETRVNDEPPPWRTGQPVDEHSSEMRNLQFVGRLEEGSPPICTIPVVVPEWDLHGLLWIQDRNTYATSDLRSMQVYVRGMLVCENERDLLPLWAGFVSGAIETSRLVPTASRESLQKDAGYARLAEVIRDVLIAGLLRLARRRPVIWRRILRRHNEALLGAAVCDRELFDLLANQLKVPTTEGDMVMPDICGSSLGKVLVSLGDEPEPETMLYRSQGIPVVCGSRYGAYAFARKYCEDRGDAILILGSHPSLDVLFPEVEISGAQRAHLETCFGRPGFRVRATRLASSAIPLMMVPNRDAALKRRLEADQVDARIGTSLLNMVKLFTDTLPEDRPVYVIVNLNAALVGELFRQPPERATKLASLLEAMALAMSGTTSLLGSDTGEALTRCFQHLESFCLAGPERDCSGPVLEG</sequence>
<evidence type="ECO:0000313" key="6">
    <source>
        <dbReference type="Proteomes" id="UP000663929"/>
    </source>
</evidence>
<name>A0A8A4TH91_SULCO</name>
<accession>A0A8A4TH91</accession>
<dbReference type="PANTHER" id="PTHR11528">
    <property type="entry name" value="HEAT SHOCK PROTEIN 90 FAMILY MEMBER"/>
    <property type="match status" value="1"/>
</dbReference>
<dbReference type="RefSeq" id="WP_237379063.1">
    <property type="nucleotide sequence ID" value="NZ_CP071793.1"/>
</dbReference>
<proteinExistence type="inferred from homology"/>
<dbReference type="Gene3D" id="3.30.565.10">
    <property type="entry name" value="Histidine kinase-like ATPase, C-terminal domain"/>
    <property type="match status" value="1"/>
</dbReference>
<keyword evidence="4" id="KW-0143">Chaperone</keyword>
<reference evidence="5" key="1">
    <citation type="submission" date="2021-03" db="EMBL/GenBank/DDBJ databases">
        <title>Acanthopleuribacteraceae sp. M133.</title>
        <authorList>
            <person name="Wang G."/>
        </authorList>
    </citation>
    <scope>NUCLEOTIDE SEQUENCE</scope>
    <source>
        <strain evidence="5">M133</strain>
    </source>
</reference>
<keyword evidence="6" id="KW-1185">Reference proteome</keyword>
<dbReference type="InterPro" id="IPR020568">
    <property type="entry name" value="Ribosomal_Su5_D2-typ_SF"/>
</dbReference>
<evidence type="ECO:0000313" key="5">
    <source>
        <dbReference type="EMBL" id="QTD49429.1"/>
    </source>
</evidence>
<dbReference type="InterPro" id="IPR036890">
    <property type="entry name" value="HATPase_C_sf"/>
</dbReference>
<dbReference type="Pfam" id="PF13589">
    <property type="entry name" value="HATPase_c_3"/>
    <property type="match status" value="1"/>
</dbReference>
<dbReference type="PRINTS" id="PR00775">
    <property type="entry name" value="HEATSHOCK90"/>
</dbReference>
<dbReference type="SUPFAM" id="SSF54211">
    <property type="entry name" value="Ribosomal protein S5 domain 2-like"/>
    <property type="match status" value="1"/>
</dbReference>
<evidence type="ECO:0000256" key="4">
    <source>
        <dbReference type="ARBA" id="ARBA00023186"/>
    </source>
</evidence>
<dbReference type="GO" id="GO:0140662">
    <property type="term" value="F:ATP-dependent protein folding chaperone"/>
    <property type="evidence" value="ECO:0007669"/>
    <property type="project" value="InterPro"/>
</dbReference>
<protein>
    <submittedName>
        <fullName evidence="5">ATP-binding protein</fullName>
    </submittedName>
</protein>
<dbReference type="GO" id="GO:0005524">
    <property type="term" value="F:ATP binding"/>
    <property type="evidence" value="ECO:0007669"/>
    <property type="project" value="UniProtKB-KW"/>
</dbReference>
<keyword evidence="2" id="KW-0547">Nucleotide-binding</keyword>
<evidence type="ECO:0000256" key="3">
    <source>
        <dbReference type="ARBA" id="ARBA00022840"/>
    </source>
</evidence>
<keyword evidence="3 5" id="KW-0067">ATP-binding</keyword>
<dbReference type="GO" id="GO:0016887">
    <property type="term" value="F:ATP hydrolysis activity"/>
    <property type="evidence" value="ECO:0007669"/>
    <property type="project" value="InterPro"/>
</dbReference>
<comment type="similarity">
    <text evidence="1">Belongs to the heat shock protein 90 family.</text>
</comment>
<dbReference type="InterPro" id="IPR020575">
    <property type="entry name" value="Hsp90_N"/>
</dbReference>
<organism evidence="5 6">
    <name type="scientific">Sulfidibacter corallicola</name>
    <dbReference type="NCBI Taxonomy" id="2818388"/>
    <lineage>
        <taxon>Bacteria</taxon>
        <taxon>Pseudomonadati</taxon>
        <taxon>Acidobacteriota</taxon>
        <taxon>Holophagae</taxon>
        <taxon>Acanthopleuribacterales</taxon>
        <taxon>Acanthopleuribacteraceae</taxon>
        <taxon>Sulfidibacter</taxon>
    </lineage>
</organism>